<evidence type="ECO:0000256" key="4">
    <source>
        <dbReference type="ARBA" id="ARBA00022452"/>
    </source>
</evidence>
<dbReference type="Gene3D" id="2.170.130.10">
    <property type="entry name" value="TonB-dependent receptor, plug domain"/>
    <property type="match status" value="1"/>
</dbReference>
<dbReference type="InterPro" id="IPR010917">
    <property type="entry name" value="TonB_rcpt_CS"/>
</dbReference>
<dbReference type="AlphaFoldDB" id="A0AAU9BR95"/>
<keyword evidence="9 10" id="KW-0998">Cell outer membrane</keyword>
<dbReference type="GO" id="GO:0015232">
    <property type="term" value="F:heme transmembrane transporter activity"/>
    <property type="evidence" value="ECO:0007669"/>
    <property type="project" value="InterPro"/>
</dbReference>
<evidence type="ECO:0000256" key="11">
    <source>
        <dbReference type="PROSITE-ProRule" id="PRU10144"/>
    </source>
</evidence>
<dbReference type="InterPro" id="IPR010949">
    <property type="entry name" value="TonB_Hb/transfer/lactofer_rcpt"/>
</dbReference>
<dbReference type="Pfam" id="PF07715">
    <property type="entry name" value="Plug"/>
    <property type="match status" value="1"/>
</dbReference>
<dbReference type="InterPro" id="IPR039426">
    <property type="entry name" value="TonB-dep_rcpt-like"/>
</dbReference>
<proteinExistence type="inferred from homology"/>
<dbReference type="NCBIfam" id="TIGR01785">
    <property type="entry name" value="TonB-hemin"/>
    <property type="match status" value="1"/>
</dbReference>
<dbReference type="GO" id="GO:0044718">
    <property type="term" value="P:siderophore transmembrane transport"/>
    <property type="evidence" value="ECO:0007669"/>
    <property type="project" value="TreeGrafter"/>
</dbReference>
<evidence type="ECO:0000256" key="12">
    <source>
        <dbReference type="RuleBase" id="RU003357"/>
    </source>
</evidence>
<evidence type="ECO:0000256" key="7">
    <source>
        <dbReference type="ARBA" id="ARBA00023077"/>
    </source>
</evidence>
<feature type="short sequence motif" description="TonB C-terminal box" evidence="11">
    <location>
        <begin position="677"/>
        <end position="694"/>
    </location>
</feature>
<dbReference type="InterPro" id="IPR011276">
    <property type="entry name" value="TonB_haem/Hb_rcpt"/>
</dbReference>
<dbReference type="PROSITE" id="PS01156">
    <property type="entry name" value="TONB_DEPENDENT_REC_2"/>
    <property type="match status" value="1"/>
</dbReference>
<dbReference type="PANTHER" id="PTHR30069:SF41">
    <property type="entry name" value="HEME_HEMOPEXIN UTILIZATION PROTEIN C"/>
    <property type="match status" value="1"/>
</dbReference>
<evidence type="ECO:0000256" key="5">
    <source>
        <dbReference type="ARBA" id="ARBA00022692"/>
    </source>
</evidence>
<evidence type="ECO:0000313" key="15">
    <source>
        <dbReference type="EMBL" id="BCX81303.1"/>
    </source>
</evidence>
<evidence type="ECO:0000313" key="16">
    <source>
        <dbReference type="Proteomes" id="UP001321825"/>
    </source>
</evidence>
<dbReference type="InterPro" id="IPR000531">
    <property type="entry name" value="Beta-barrel_TonB"/>
</dbReference>
<evidence type="ECO:0000256" key="3">
    <source>
        <dbReference type="ARBA" id="ARBA00022448"/>
    </source>
</evidence>
<protein>
    <submittedName>
        <fullName evidence="15">Hemoglobin/transferrin/lactoferrin receptor protein</fullName>
    </submittedName>
</protein>
<evidence type="ECO:0000256" key="2">
    <source>
        <dbReference type="ARBA" id="ARBA00009810"/>
    </source>
</evidence>
<dbReference type="GO" id="GO:0009279">
    <property type="term" value="C:cell outer membrane"/>
    <property type="evidence" value="ECO:0007669"/>
    <property type="project" value="UniProtKB-SubCell"/>
</dbReference>
<dbReference type="PROSITE" id="PS52016">
    <property type="entry name" value="TONB_DEPENDENT_REC_3"/>
    <property type="match status" value="1"/>
</dbReference>
<comment type="subcellular location">
    <subcellularLocation>
        <location evidence="1 10">Cell outer membrane</location>
        <topology evidence="1 10">Multi-pass membrane protein</topology>
    </subcellularLocation>
</comment>
<sequence>MFAFQQGMLISGEAIMKPIHQKSAAAAILLGLSWPARAETPANVIQLEGMVVTASRGAYDVLDLPESATVLDGEAIQREQAGDLGDLLLELPNVDIAGGPRNVGQRTVIRGIGDERVLYLLDGARQNFVRGHNSRMFIDPDLLKRVEVVRGPVSALWGSGAIGGVVSLQTKDAVDLVAPGQRFGAKVKGGFQSVSDQGLGSAAVYGLLGERFDYLFHFAFRGSEDIQLGRGRLEHSGFDAYSGLAKFRFSPHPDHSLSFSAQSLGQNQQVPFNPQSRDGSGNPLVDRETQQHNFIFNYRFQPQHPWLDLNMTAYHNQVFIREKTRRANRRRDETDFTTTGVNLLNRSDLGQWGAVSQRLTYGIDYYHDQGKADRNGEPRSSFPDAESDVAGIYLQDEMRIFDPLTLFGGVRWDYYQRQSQRGDLERSAGEVTFRAGALWWLTDWLGLSLAYNEAFRSPDLNELFVSGTHFTCGPGCANRFLPNPNLDPEKAHNKEVGLRIKKNGLWFADDRLRIRASFFRNQVDDFIDTIVVFSPRPMPPLNPGPGGFTTHRNVRDAELEGFEAELNYQQRYAWLGFAYSQTRGRDKTEHRPLANVAPDEWVIQAGLRHPELGLSLGWRTRIVEDQDRVPAGIEDTPGFTVHDLRLSWQPRHKALAGLRADFAIDNLGDRDYREHLSLLKSPGRNFKINLSYRF</sequence>
<comment type="similarity">
    <text evidence="2 10 12">Belongs to the TonB-dependent receptor family.</text>
</comment>
<name>A0AAU9BR95_9GAMM</name>
<dbReference type="Pfam" id="PF00593">
    <property type="entry name" value="TonB_dep_Rec_b-barrel"/>
    <property type="match status" value="1"/>
</dbReference>
<dbReference type="SUPFAM" id="SSF56935">
    <property type="entry name" value="Porins"/>
    <property type="match status" value="1"/>
</dbReference>
<dbReference type="CDD" id="cd01347">
    <property type="entry name" value="ligand_gated_channel"/>
    <property type="match status" value="1"/>
</dbReference>
<evidence type="ECO:0000256" key="1">
    <source>
        <dbReference type="ARBA" id="ARBA00004571"/>
    </source>
</evidence>
<feature type="domain" description="TonB-dependent receptor-like beta-barrel" evidence="13">
    <location>
        <begin position="248"/>
        <end position="667"/>
    </location>
</feature>
<dbReference type="GO" id="GO:0015344">
    <property type="term" value="F:siderophore uptake transmembrane transporter activity"/>
    <property type="evidence" value="ECO:0007669"/>
    <property type="project" value="TreeGrafter"/>
</dbReference>
<organism evidence="15 16">
    <name type="scientific">Methylomarinovum caldicuralii</name>
    <dbReference type="NCBI Taxonomy" id="438856"/>
    <lineage>
        <taxon>Bacteria</taxon>
        <taxon>Pseudomonadati</taxon>
        <taxon>Pseudomonadota</taxon>
        <taxon>Gammaproteobacteria</taxon>
        <taxon>Methylococcales</taxon>
        <taxon>Methylothermaceae</taxon>
        <taxon>Methylomarinovum</taxon>
    </lineage>
</organism>
<evidence type="ECO:0000256" key="8">
    <source>
        <dbReference type="ARBA" id="ARBA00023136"/>
    </source>
</evidence>
<dbReference type="NCBIfam" id="TIGR01786">
    <property type="entry name" value="TonB-hemlactrns"/>
    <property type="match status" value="1"/>
</dbReference>
<dbReference type="EMBL" id="AP024714">
    <property type="protein sequence ID" value="BCX81303.1"/>
    <property type="molecule type" value="Genomic_DNA"/>
</dbReference>
<dbReference type="InterPro" id="IPR036942">
    <property type="entry name" value="Beta-barrel_TonB_sf"/>
</dbReference>
<evidence type="ECO:0000256" key="10">
    <source>
        <dbReference type="PROSITE-ProRule" id="PRU01360"/>
    </source>
</evidence>
<feature type="domain" description="TonB-dependent receptor plug" evidence="14">
    <location>
        <begin position="61"/>
        <end position="165"/>
    </location>
</feature>
<keyword evidence="3 10" id="KW-0813">Transport</keyword>
<dbReference type="KEGG" id="mcau:MIT9_P0881"/>
<dbReference type="Gene3D" id="2.40.170.20">
    <property type="entry name" value="TonB-dependent receptor, beta-barrel domain"/>
    <property type="match status" value="1"/>
</dbReference>
<keyword evidence="6" id="KW-0732">Signal</keyword>
<keyword evidence="16" id="KW-1185">Reference proteome</keyword>
<dbReference type="PANTHER" id="PTHR30069">
    <property type="entry name" value="TONB-DEPENDENT OUTER MEMBRANE RECEPTOR"/>
    <property type="match status" value="1"/>
</dbReference>
<dbReference type="InterPro" id="IPR012910">
    <property type="entry name" value="Plug_dom"/>
</dbReference>
<keyword evidence="8 10" id="KW-0472">Membrane</keyword>
<evidence type="ECO:0000256" key="6">
    <source>
        <dbReference type="ARBA" id="ARBA00022729"/>
    </source>
</evidence>
<gene>
    <name evidence="15" type="ORF">MIT9_P0881</name>
</gene>
<evidence type="ECO:0000259" key="14">
    <source>
        <dbReference type="Pfam" id="PF07715"/>
    </source>
</evidence>
<keyword evidence="4 10" id="KW-1134">Transmembrane beta strand</keyword>
<dbReference type="Proteomes" id="UP001321825">
    <property type="component" value="Chromosome"/>
</dbReference>
<keyword evidence="7 12" id="KW-0798">TonB box</keyword>
<keyword evidence="15" id="KW-0675">Receptor</keyword>
<accession>A0AAU9BR95</accession>
<evidence type="ECO:0000259" key="13">
    <source>
        <dbReference type="Pfam" id="PF00593"/>
    </source>
</evidence>
<keyword evidence="5 10" id="KW-0812">Transmembrane</keyword>
<reference evidence="16" key="1">
    <citation type="journal article" date="2024" name="Int. J. Syst. Evol. Microbiol.">
        <title>Methylomarinovum tepidoasis sp. nov., a moderately thermophilic methanotroph of the family Methylothermaceae isolated from a deep-sea hydrothermal field.</title>
        <authorList>
            <person name="Hirayama H."/>
            <person name="Takaki Y."/>
            <person name="Abe M."/>
            <person name="Miyazaki M."/>
            <person name="Uematsu K."/>
            <person name="Matsui Y."/>
            <person name="Takai K."/>
        </authorList>
    </citation>
    <scope>NUCLEOTIDE SEQUENCE [LARGE SCALE GENOMIC DNA]</scope>
    <source>
        <strain evidence="16">IT-9</strain>
    </source>
</reference>
<evidence type="ECO:0000256" key="9">
    <source>
        <dbReference type="ARBA" id="ARBA00023237"/>
    </source>
</evidence>
<dbReference type="InterPro" id="IPR037066">
    <property type="entry name" value="Plug_dom_sf"/>
</dbReference>